<feature type="transmembrane region" description="Helical" evidence="4">
    <location>
        <begin position="110"/>
        <end position="127"/>
    </location>
</feature>
<evidence type="ECO:0000256" key="4">
    <source>
        <dbReference type="SAM" id="Phobius"/>
    </source>
</evidence>
<keyword evidence="1 2" id="KW-0807">Transducer</keyword>
<keyword evidence="4" id="KW-1133">Transmembrane helix</keyword>
<keyword evidence="4" id="KW-0472">Membrane</keyword>
<name>A0ABP7VWP5_9BACI</name>
<organism evidence="6 7">
    <name type="scientific">Amphibacillus indicireducens</name>
    <dbReference type="NCBI Taxonomy" id="1076330"/>
    <lineage>
        <taxon>Bacteria</taxon>
        <taxon>Bacillati</taxon>
        <taxon>Bacillota</taxon>
        <taxon>Bacilli</taxon>
        <taxon>Bacillales</taxon>
        <taxon>Bacillaceae</taxon>
        <taxon>Amphibacillus</taxon>
    </lineage>
</organism>
<feature type="coiled-coil region" evidence="3">
    <location>
        <begin position="412"/>
        <end position="481"/>
    </location>
</feature>
<feature type="transmembrane region" description="Helical" evidence="4">
    <location>
        <begin position="65"/>
        <end position="83"/>
    </location>
</feature>
<keyword evidence="3" id="KW-0175">Coiled coil</keyword>
<comment type="caution">
    <text evidence="6">The sequence shown here is derived from an EMBL/GenBank/DDBJ whole genome shotgun (WGS) entry which is preliminary data.</text>
</comment>
<keyword evidence="4" id="KW-0812">Transmembrane</keyword>
<feature type="transmembrane region" description="Helical" evidence="4">
    <location>
        <begin position="139"/>
        <end position="158"/>
    </location>
</feature>
<dbReference type="PANTHER" id="PTHR32089">
    <property type="entry name" value="METHYL-ACCEPTING CHEMOTAXIS PROTEIN MCPB"/>
    <property type="match status" value="1"/>
</dbReference>
<dbReference type="RefSeq" id="WP_344912863.1">
    <property type="nucleotide sequence ID" value="NZ_BAABDL010000116.1"/>
</dbReference>
<feature type="domain" description="Methyl-accepting transducer" evidence="5">
    <location>
        <begin position="208"/>
        <end position="465"/>
    </location>
</feature>
<dbReference type="PROSITE" id="PS50111">
    <property type="entry name" value="CHEMOTAXIS_TRANSDUC_2"/>
    <property type="match status" value="1"/>
</dbReference>
<evidence type="ECO:0000256" key="1">
    <source>
        <dbReference type="ARBA" id="ARBA00023224"/>
    </source>
</evidence>
<dbReference type="SMART" id="SM00283">
    <property type="entry name" value="MA"/>
    <property type="match status" value="1"/>
</dbReference>
<evidence type="ECO:0000313" key="7">
    <source>
        <dbReference type="Proteomes" id="UP001501734"/>
    </source>
</evidence>
<evidence type="ECO:0000259" key="5">
    <source>
        <dbReference type="PROSITE" id="PS50111"/>
    </source>
</evidence>
<proteinExistence type="predicted"/>
<evidence type="ECO:0000256" key="2">
    <source>
        <dbReference type="PROSITE-ProRule" id="PRU00284"/>
    </source>
</evidence>
<sequence>MKKRTYTFQERNRLVLLLYLLSVILASVILSVSGLPVETVLIGLSFGVGTFVILFILYKLRKLTQWLPFIVIVSLALMTIFMLESRPSLTTYLITYFSLAIITLYHRYLYVLVSGIFGLLITNLFMFQYGSSVIIDYSTVHLVAFNIIFVLTTLILIYQSIIGKTIQNQAQVLAKESEASKDEILRLINQVRYTVEQLDQLNEQLTDNSSLTNHYSSELASTFREISGGVESQANSAGAMTESIVSMNEEITNISDQTTVINENANESSKVVASGSDDVSDLNQTIIDVDQTLTETVVEMTELNEATAQVSEVLATISEIADQTNLLALNAAIEAARAGEVGQGFAVVAQEVRKLAEHSIESTMQISDILGKIQHKTQTATDRVNQSKTVFDRGKTLTEKTNQAFQTIDQFVNELRNSASELNERVGLLTNSSAQVVDEVNHVSSTSEQLSASVEEVFANIEEQNTRMTELNEKVVEIDQLTDHLRVSLATAE</sequence>
<dbReference type="Gene3D" id="1.10.287.950">
    <property type="entry name" value="Methyl-accepting chemotaxis protein"/>
    <property type="match status" value="1"/>
</dbReference>
<gene>
    <name evidence="6" type="ORF">GCM10022410_20470</name>
</gene>
<dbReference type="Proteomes" id="UP001501734">
    <property type="component" value="Unassembled WGS sequence"/>
</dbReference>
<keyword evidence="7" id="KW-1185">Reference proteome</keyword>
<dbReference type="Pfam" id="PF00015">
    <property type="entry name" value="MCPsignal"/>
    <property type="match status" value="1"/>
</dbReference>
<dbReference type="SUPFAM" id="SSF58104">
    <property type="entry name" value="Methyl-accepting chemotaxis protein (MCP) signaling domain"/>
    <property type="match status" value="1"/>
</dbReference>
<evidence type="ECO:0000256" key="3">
    <source>
        <dbReference type="SAM" id="Coils"/>
    </source>
</evidence>
<feature type="transmembrane region" description="Helical" evidence="4">
    <location>
        <begin position="12"/>
        <end position="33"/>
    </location>
</feature>
<accession>A0ABP7VWP5</accession>
<protein>
    <submittedName>
        <fullName evidence="6">Methyl-accepting chemotaxis protein</fullName>
    </submittedName>
</protein>
<evidence type="ECO:0000313" key="6">
    <source>
        <dbReference type="EMBL" id="GAA4075441.1"/>
    </source>
</evidence>
<reference evidence="7" key="1">
    <citation type="journal article" date="2019" name="Int. J. Syst. Evol. Microbiol.">
        <title>The Global Catalogue of Microorganisms (GCM) 10K type strain sequencing project: providing services to taxonomists for standard genome sequencing and annotation.</title>
        <authorList>
            <consortium name="The Broad Institute Genomics Platform"/>
            <consortium name="The Broad Institute Genome Sequencing Center for Infectious Disease"/>
            <person name="Wu L."/>
            <person name="Ma J."/>
        </authorList>
    </citation>
    <scope>NUCLEOTIDE SEQUENCE [LARGE SCALE GENOMIC DNA]</scope>
    <source>
        <strain evidence="7">JCM 17250</strain>
    </source>
</reference>
<dbReference type="InterPro" id="IPR004089">
    <property type="entry name" value="MCPsignal_dom"/>
</dbReference>
<feature type="transmembrane region" description="Helical" evidence="4">
    <location>
        <begin position="39"/>
        <end position="58"/>
    </location>
</feature>
<dbReference type="EMBL" id="BAABDL010000116">
    <property type="protein sequence ID" value="GAA4075441.1"/>
    <property type="molecule type" value="Genomic_DNA"/>
</dbReference>
<dbReference type="PANTHER" id="PTHR32089:SF112">
    <property type="entry name" value="LYSOZYME-LIKE PROTEIN-RELATED"/>
    <property type="match status" value="1"/>
</dbReference>